<dbReference type="Pfam" id="PF25989">
    <property type="entry name" value="YknX_C"/>
    <property type="match status" value="1"/>
</dbReference>
<dbReference type="NCBIfam" id="TIGR01730">
    <property type="entry name" value="RND_mfp"/>
    <property type="match status" value="1"/>
</dbReference>
<proteinExistence type="inferred from homology"/>
<accession>A0AAC8ZMY8</accession>
<feature type="transmembrane region" description="Helical" evidence="2">
    <location>
        <begin position="6"/>
        <end position="22"/>
    </location>
</feature>
<dbReference type="Gene3D" id="2.40.420.20">
    <property type="match status" value="1"/>
</dbReference>
<keyword evidence="2" id="KW-0812">Transmembrane</keyword>
<dbReference type="AlphaFoldDB" id="A0AAC8ZMY8"/>
<dbReference type="PANTHER" id="PTHR30469">
    <property type="entry name" value="MULTIDRUG RESISTANCE PROTEIN MDTA"/>
    <property type="match status" value="1"/>
</dbReference>
<reference evidence="4 5" key="1">
    <citation type="journal article" date="2016" name="Int. J. Syst. Evol. Microbiol.">
        <title>Reclassification of Wolbachia persica as Francisella persica comb. nov. and emended description of the family Francisellaceae.</title>
        <authorList>
            <person name="Larson M.A."/>
            <person name="Nalbantoglu U."/>
            <person name="Sayood K."/>
            <person name="Zentz E.B."/>
            <person name="Cer R.Z."/>
            <person name="Iwen P.C."/>
            <person name="Francesconi S.C."/>
            <person name="Bishop-Lilly K.A."/>
            <person name="Mokashi V.P."/>
            <person name="Sjostedt A."/>
            <person name="Hinrichs S.H."/>
        </authorList>
    </citation>
    <scope>NUCLEOTIDE SEQUENCE [LARGE SCALE GENOMIC DNA]</scope>
    <source>
        <strain evidence="4 5">FSC845</strain>
    </source>
</reference>
<name>A0AAC8ZMY8_9GAMM</name>
<gene>
    <name evidence="4" type="ORF">ACH24_05545</name>
</gene>
<feature type="domain" description="YknX-like C-terminal permuted SH3-like" evidence="3">
    <location>
        <begin position="286"/>
        <end position="349"/>
    </location>
</feature>
<protein>
    <recommendedName>
        <fullName evidence="3">YknX-like C-terminal permuted SH3-like domain-containing protein</fullName>
    </recommendedName>
</protein>
<dbReference type="Gene3D" id="2.40.50.100">
    <property type="match status" value="1"/>
</dbReference>
<dbReference type="Gene3D" id="2.40.30.170">
    <property type="match status" value="1"/>
</dbReference>
<dbReference type="EMBL" id="CP012505">
    <property type="protein sequence ID" value="ALB02073.1"/>
    <property type="molecule type" value="Genomic_DNA"/>
</dbReference>
<evidence type="ECO:0000259" key="3">
    <source>
        <dbReference type="Pfam" id="PF25989"/>
    </source>
</evidence>
<organism evidence="4 5">
    <name type="scientific">Francisella persica ATCC VR-331</name>
    <dbReference type="NCBI Taxonomy" id="1086726"/>
    <lineage>
        <taxon>Bacteria</taxon>
        <taxon>Pseudomonadati</taxon>
        <taxon>Pseudomonadota</taxon>
        <taxon>Gammaproteobacteria</taxon>
        <taxon>Thiotrichales</taxon>
        <taxon>Francisellaceae</taxon>
        <taxon>Francisella</taxon>
    </lineage>
</organism>
<dbReference type="InterPro" id="IPR058637">
    <property type="entry name" value="YknX-like_C"/>
</dbReference>
<evidence type="ECO:0000313" key="4">
    <source>
        <dbReference type="EMBL" id="ALB02073.1"/>
    </source>
</evidence>
<dbReference type="GO" id="GO:1990281">
    <property type="term" value="C:efflux pump complex"/>
    <property type="evidence" value="ECO:0007669"/>
    <property type="project" value="TreeGrafter"/>
</dbReference>
<keyword evidence="2" id="KW-0472">Membrane</keyword>
<keyword evidence="2" id="KW-1133">Transmembrane helix</keyword>
<dbReference type="InterPro" id="IPR006143">
    <property type="entry name" value="RND_pump_MFP"/>
</dbReference>
<keyword evidence="5" id="KW-1185">Reference proteome</keyword>
<dbReference type="RefSeq" id="WP_064461492.1">
    <property type="nucleotide sequence ID" value="NZ_CP012505.1"/>
</dbReference>
<dbReference type="Gene3D" id="1.10.287.470">
    <property type="entry name" value="Helix hairpin bin"/>
    <property type="match status" value="1"/>
</dbReference>
<comment type="similarity">
    <text evidence="1">Belongs to the membrane fusion protein (MFP) (TC 8.A.1) family.</text>
</comment>
<evidence type="ECO:0000313" key="5">
    <source>
        <dbReference type="Proteomes" id="UP000242800"/>
    </source>
</evidence>
<evidence type="ECO:0000256" key="2">
    <source>
        <dbReference type="SAM" id="Phobius"/>
    </source>
</evidence>
<evidence type="ECO:0000256" key="1">
    <source>
        <dbReference type="ARBA" id="ARBA00009477"/>
    </source>
</evidence>
<dbReference type="GO" id="GO:0015562">
    <property type="term" value="F:efflux transmembrane transporter activity"/>
    <property type="evidence" value="ECO:0007669"/>
    <property type="project" value="TreeGrafter"/>
</dbReference>
<sequence>MGKKSSIIFIGVIILASVFFYIKKSDHVTAIKGRENSKNKLPIVVEVESIKEQDSYHELDLFGKTSAYEVFTIKAKSSGVAQNITFSLGTFVKKGDLLLSFDTELVDSKIEIQKEIYETKYKQAEAMRKLVDKGAASHLEYSKFRLDYLNNKQKYYELLDEKEKSYILSPTNGIVESKSVSEGEYIATKDKIATIDNIDKIRISFDMEEDDYRKFKNSKEAIIEAYVQSIDKFINVDVFESSEISKDGSHSVHIEGVVPNSDRELLPGLFVKIRVFFLDENKMMLVPKQSVFMDDDQYFVYKYNNGKAEKVFVKVNKSYNDYLQISSSLGKNDKVIVASSRRLYPSAKVSLEKL</sequence>
<dbReference type="Proteomes" id="UP000242800">
    <property type="component" value="Chromosome"/>
</dbReference>
<dbReference type="SUPFAM" id="SSF111369">
    <property type="entry name" value="HlyD-like secretion proteins"/>
    <property type="match status" value="1"/>
</dbReference>
<dbReference type="KEGG" id="fper:ACH24_05545"/>